<dbReference type="GO" id="GO:0003677">
    <property type="term" value="F:DNA binding"/>
    <property type="evidence" value="ECO:0007669"/>
    <property type="project" value="UniProtKB-KW"/>
</dbReference>
<dbReference type="AlphaFoldDB" id="A0A2G4YRN3"/>
<evidence type="ECO:0000256" key="1">
    <source>
        <dbReference type="ARBA" id="ARBA00023015"/>
    </source>
</evidence>
<organism evidence="5 6">
    <name type="scientific">Paremcibacter congregatus</name>
    <dbReference type="NCBI Taxonomy" id="2043170"/>
    <lineage>
        <taxon>Bacteria</taxon>
        <taxon>Pseudomonadati</taxon>
        <taxon>Pseudomonadota</taxon>
        <taxon>Alphaproteobacteria</taxon>
        <taxon>Emcibacterales</taxon>
        <taxon>Emcibacteraceae</taxon>
        <taxon>Paremcibacter</taxon>
    </lineage>
</organism>
<dbReference type="SMART" id="SM00347">
    <property type="entry name" value="HTH_MARR"/>
    <property type="match status" value="1"/>
</dbReference>
<dbReference type="InterPro" id="IPR011991">
    <property type="entry name" value="ArsR-like_HTH"/>
</dbReference>
<feature type="domain" description="HTH marR-type" evidence="4">
    <location>
        <begin position="18"/>
        <end position="149"/>
    </location>
</feature>
<proteinExistence type="predicted"/>
<protein>
    <submittedName>
        <fullName evidence="5">MarR family transcriptional regulator</fullName>
    </submittedName>
</protein>
<dbReference type="PANTHER" id="PTHR42756">
    <property type="entry name" value="TRANSCRIPTIONAL REGULATOR, MARR"/>
    <property type="match status" value="1"/>
</dbReference>
<evidence type="ECO:0000259" key="4">
    <source>
        <dbReference type="PROSITE" id="PS50995"/>
    </source>
</evidence>
<dbReference type="CDD" id="cd00090">
    <property type="entry name" value="HTH_ARSR"/>
    <property type="match status" value="1"/>
</dbReference>
<keyword evidence="1" id="KW-0805">Transcription regulation</keyword>
<accession>A0A2G4YRN3</accession>
<sequence length="155" mass="17457">MEIVKPRAESQSLNESLEMCVCTQVRRAARAITRLYDDALNETGIRYTQMIILMVLHKHEGITVSGLADELLMDASTVARNLRPLEKQELITIMKGKDRRQRLLALSQKGIEAVEEGVKYWRVAQSKISSNFSEQQFRSHIEAVAALEVVATNAS</sequence>
<keyword evidence="6" id="KW-1185">Reference proteome</keyword>
<name>A0A2G4YRN3_9PROT</name>
<dbReference type="Gene3D" id="1.10.10.10">
    <property type="entry name" value="Winged helix-like DNA-binding domain superfamily/Winged helix DNA-binding domain"/>
    <property type="match status" value="1"/>
</dbReference>
<dbReference type="Pfam" id="PF12802">
    <property type="entry name" value="MarR_2"/>
    <property type="match status" value="1"/>
</dbReference>
<dbReference type="InterPro" id="IPR000835">
    <property type="entry name" value="HTH_MarR-typ"/>
</dbReference>
<dbReference type="InterPro" id="IPR036390">
    <property type="entry name" value="WH_DNA-bd_sf"/>
</dbReference>
<dbReference type="GO" id="GO:0003700">
    <property type="term" value="F:DNA-binding transcription factor activity"/>
    <property type="evidence" value="ECO:0007669"/>
    <property type="project" value="InterPro"/>
</dbReference>
<evidence type="ECO:0000313" key="5">
    <source>
        <dbReference type="EMBL" id="PHZ84989.1"/>
    </source>
</evidence>
<evidence type="ECO:0000256" key="2">
    <source>
        <dbReference type="ARBA" id="ARBA00023125"/>
    </source>
</evidence>
<dbReference type="InParanoid" id="A0A2G4YRN3"/>
<dbReference type="OrthoDB" id="2287011at2"/>
<dbReference type="PROSITE" id="PS50995">
    <property type="entry name" value="HTH_MARR_2"/>
    <property type="match status" value="1"/>
</dbReference>
<dbReference type="InterPro" id="IPR036388">
    <property type="entry name" value="WH-like_DNA-bd_sf"/>
</dbReference>
<reference evidence="5 6" key="1">
    <citation type="submission" date="2017-10" db="EMBL/GenBank/DDBJ databases">
        <title>Frigbacter circumglobatus gen. nov. sp. nov., isolated from sediment cultured in situ.</title>
        <authorList>
            <person name="Zhao Z."/>
        </authorList>
    </citation>
    <scope>NUCLEOTIDE SEQUENCE [LARGE SCALE GENOMIC DNA]</scope>
    <source>
        <strain evidence="5 6">ZYL</strain>
    </source>
</reference>
<dbReference type="Proteomes" id="UP000229730">
    <property type="component" value="Unassembled WGS sequence"/>
</dbReference>
<dbReference type="SUPFAM" id="SSF46785">
    <property type="entry name" value="Winged helix' DNA-binding domain"/>
    <property type="match status" value="1"/>
</dbReference>
<comment type="caution">
    <text evidence="5">The sequence shown here is derived from an EMBL/GenBank/DDBJ whole genome shotgun (WGS) entry which is preliminary data.</text>
</comment>
<keyword evidence="2" id="KW-0238">DNA-binding</keyword>
<evidence type="ECO:0000313" key="6">
    <source>
        <dbReference type="Proteomes" id="UP000229730"/>
    </source>
</evidence>
<dbReference type="PANTHER" id="PTHR42756:SF1">
    <property type="entry name" value="TRANSCRIPTIONAL REPRESSOR OF EMRAB OPERON"/>
    <property type="match status" value="1"/>
</dbReference>
<dbReference type="EMBL" id="PDEM01000020">
    <property type="protein sequence ID" value="PHZ84989.1"/>
    <property type="molecule type" value="Genomic_DNA"/>
</dbReference>
<evidence type="ECO:0000256" key="3">
    <source>
        <dbReference type="ARBA" id="ARBA00023163"/>
    </source>
</evidence>
<gene>
    <name evidence="5" type="ORF">CRD36_09725</name>
</gene>
<keyword evidence="3" id="KW-0804">Transcription</keyword>